<dbReference type="PROSITE" id="PS50885">
    <property type="entry name" value="HAMP"/>
    <property type="match status" value="1"/>
</dbReference>
<evidence type="ECO:0000313" key="8">
    <source>
        <dbReference type="Proteomes" id="UP000242329"/>
    </source>
</evidence>
<dbReference type="EMBL" id="FQWY01000024">
    <property type="protein sequence ID" value="SHH02473.1"/>
    <property type="molecule type" value="Genomic_DNA"/>
</dbReference>
<dbReference type="InterPro" id="IPR004089">
    <property type="entry name" value="MCPsignal_dom"/>
</dbReference>
<feature type="coiled-coil region" evidence="4">
    <location>
        <begin position="342"/>
        <end position="383"/>
    </location>
</feature>
<proteinExistence type="inferred from homology"/>
<evidence type="ECO:0000313" key="7">
    <source>
        <dbReference type="EMBL" id="SHH02473.1"/>
    </source>
</evidence>
<dbReference type="PANTHER" id="PTHR32089">
    <property type="entry name" value="METHYL-ACCEPTING CHEMOTAXIS PROTEIN MCPB"/>
    <property type="match status" value="1"/>
</dbReference>
<dbReference type="RefSeq" id="WP_073092283.1">
    <property type="nucleotide sequence ID" value="NZ_FQWY01000024.1"/>
</dbReference>
<protein>
    <submittedName>
        <fullName evidence="7">Methyl-accepting chemotaxis protein</fullName>
    </submittedName>
</protein>
<name>A0A1M5PMN1_9FIRM</name>
<dbReference type="InterPro" id="IPR024096">
    <property type="entry name" value="NO_sig/Golgi_transp_ligand-bd"/>
</dbReference>
<dbReference type="Proteomes" id="UP000242329">
    <property type="component" value="Unassembled WGS sequence"/>
</dbReference>
<feature type="domain" description="HAMP" evidence="6">
    <location>
        <begin position="245"/>
        <end position="297"/>
    </location>
</feature>
<gene>
    <name evidence="7" type="ORF">SAMN02745221_01501</name>
</gene>
<dbReference type="GO" id="GO:0020037">
    <property type="term" value="F:heme binding"/>
    <property type="evidence" value="ECO:0007669"/>
    <property type="project" value="InterPro"/>
</dbReference>
<dbReference type="InterPro" id="IPR011644">
    <property type="entry name" value="Heme_NO-bd"/>
</dbReference>
<dbReference type="Gene3D" id="1.10.287.950">
    <property type="entry name" value="Methyl-accepting chemotaxis protein"/>
    <property type="match status" value="1"/>
</dbReference>
<dbReference type="SUPFAM" id="SSF58104">
    <property type="entry name" value="Methyl-accepting chemotaxis protein (MCP) signaling domain"/>
    <property type="match status" value="1"/>
</dbReference>
<dbReference type="PANTHER" id="PTHR32089:SF112">
    <property type="entry name" value="LYSOZYME-LIKE PROTEIN-RELATED"/>
    <property type="match status" value="1"/>
</dbReference>
<dbReference type="STRING" id="1123382.SAMN02745221_01501"/>
<dbReference type="Pfam" id="PF07700">
    <property type="entry name" value="HNOB"/>
    <property type="match status" value="1"/>
</dbReference>
<dbReference type="Gene3D" id="3.90.1520.10">
    <property type="entry name" value="H-NOX domain"/>
    <property type="match status" value="1"/>
</dbReference>
<evidence type="ECO:0000256" key="1">
    <source>
        <dbReference type="ARBA" id="ARBA00023224"/>
    </source>
</evidence>
<reference evidence="8" key="1">
    <citation type="submission" date="2016-11" db="EMBL/GenBank/DDBJ databases">
        <authorList>
            <person name="Varghese N."/>
            <person name="Submissions S."/>
        </authorList>
    </citation>
    <scope>NUCLEOTIDE SEQUENCE [LARGE SCALE GENOMIC DNA]</scope>
    <source>
        <strain evidence="8">DSM 11003</strain>
    </source>
</reference>
<evidence type="ECO:0000259" key="6">
    <source>
        <dbReference type="PROSITE" id="PS50885"/>
    </source>
</evidence>
<keyword evidence="8" id="KW-1185">Reference proteome</keyword>
<dbReference type="GO" id="GO:0007165">
    <property type="term" value="P:signal transduction"/>
    <property type="evidence" value="ECO:0007669"/>
    <property type="project" value="UniProtKB-KW"/>
</dbReference>
<dbReference type="OrthoDB" id="1660488at2"/>
<sequence>MKGTVVATWLNSAEKLYGQEIVEKSLRENNWPIGKLITPLEDIPDVEPFNIMKSIARYTQKSVEDVWREIGRHNIKSFAEWYPSYFERSNLRDFIFMMDELHTQLTKKIPGALPPRLIPTILGPQELEIEYISHRGMFSYFLGLLEGASEFFKEKLVIEILDKGQKEGKPYLKVRLKFEKGNEYIKRYRLNQVLAAGFLHSIPLRTGLASGVLSWPLFLLAAADFNLVSLVYAALTGAVAGAVSYISFKPLKGLKTQAEYMQNFDFASAYRIATGDELETISESLNKLKENIQKDFLYLKGGTDDLYTFSSKFSKIAKEMGNVSEVISSVVHQVAEGAVYQAEETEKSVSTLTQNIEQLNHLAQRELEAKENLSQAVENIKRSFSEVKGVASLLLDTKEQFKNVNQQGEDLAGRVQNIMEIVTTVEGIADQTNLLALNAAIEAARAGEQGRGFAVVAEEIRKLADDVKQAVKTINENLQYFINEVSKLVRDISEQFVQLERSNQSLEKAVEDNMKSTEEIDKVAYTIVDLVEELSKETQHISEVFQNLHTLAAIAQENSASSEEMSANVAEYSDKIKELTSYVEQLEKLTEGFRQELRKYKI</sequence>
<dbReference type="SUPFAM" id="SSF111126">
    <property type="entry name" value="Ligand-binding domain in the NO signalling and Golgi transport"/>
    <property type="match status" value="1"/>
</dbReference>
<dbReference type="Pfam" id="PF00015">
    <property type="entry name" value="MCPsignal"/>
    <property type="match status" value="1"/>
</dbReference>
<evidence type="ECO:0000256" key="3">
    <source>
        <dbReference type="PROSITE-ProRule" id="PRU00284"/>
    </source>
</evidence>
<comment type="similarity">
    <text evidence="2">Belongs to the methyl-accepting chemotaxis (MCP) protein family.</text>
</comment>
<keyword evidence="1 3" id="KW-0807">Transducer</keyword>
<dbReference type="SMART" id="SM00283">
    <property type="entry name" value="MA"/>
    <property type="match status" value="1"/>
</dbReference>
<feature type="domain" description="Methyl-accepting transducer" evidence="5">
    <location>
        <begin position="316"/>
        <end position="573"/>
    </location>
</feature>
<dbReference type="PROSITE" id="PS50111">
    <property type="entry name" value="CHEMOTAXIS_TRANSDUC_2"/>
    <property type="match status" value="1"/>
</dbReference>
<keyword evidence="4" id="KW-0175">Coiled coil</keyword>
<dbReference type="InterPro" id="IPR038158">
    <property type="entry name" value="H-NOX_domain_sf"/>
</dbReference>
<accession>A0A1M5PMN1</accession>
<dbReference type="InterPro" id="IPR003660">
    <property type="entry name" value="HAMP_dom"/>
</dbReference>
<dbReference type="AlphaFoldDB" id="A0A1M5PMN1"/>
<evidence type="ECO:0000256" key="4">
    <source>
        <dbReference type="SAM" id="Coils"/>
    </source>
</evidence>
<evidence type="ECO:0000256" key="2">
    <source>
        <dbReference type="ARBA" id="ARBA00029447"/>
    </source>
</evidence>
<feature type="coiled-coil region" evidence="4">
    <location>
        <begin position="457"/>
        <end position="519"/>
    </location>
</feature>
<dbReference type="GO" id="GO:0016020">
    <property type="term" value="C:membrane"/>
    <property type="evidence" value="ECO:0007669"/>
    <property type="project" value="InterPro"/>
</dbReference>
<evidence type="ECO:0000259" key="5">
    <source>
        <dbReference type="PROSITE" id="PS50111"/>
    </source>
</evidence>
<organism evidence="7 8">
    <name type="scientific">Thermosyntropha lipolytica DSM 11003</name>
    <dbReference type="NCBI Taxonomy" id="1123382"/>
    <lineage>
        <taxon>Bacteria</taxon>
        <taxon>Bacillati</taxon>
        <taxon>Bacillota</taxon>
        <taxon>Clostridia</taxon>
        <taxon>Eubacteriales</taxon>
        <taxon>Syntrophomonadaceae</taxon>
        <taxon>Thermosyntropha</taxon>
    </lineage>
</organism>